<sequence length="101" mass="11844">MSKGPLITRSELRRQKEKTGIRKEFDVPVREKETMKLQKEYDRKDEKIKNFYRKEAKKQKELTKTRSGESRKSRELNSFLVGAIIVVALLIGVVLLATFFL</sequence>
<comment type="caution">
    <text evidence="2">The sequence shown here is derived from an EMBL/GenBank/DDBJ whole genome shotgun (WGS) entry which is preliminary data.</text>
</comment>
<gene>
    <name evidence="3" type="ORF">AKL21_02020</name>
    <name evidence="2" type="ORF">RU96_GL002290</name>
</gene>
<keyword evidence="1" id="KW-1133">Transmembrane helix</keyword>
<evidence type="ECO:0000313" key="5">
    <source>
        <dbReference type="Proteomes" id="UP000216797"/>
    </source>
</evidence>
<reference evidence="2 4" key="1">
    <citation type="submission" date="2014-12" db="EMBL/GenBank/DDBJ databases">
        <title>Draft genome sequences of 29 type strains of Enterococci.</title>
        <authorList>
            <person name="Zhong Z."/>
            <person name="Sun Z."/>
            <person name="Liu W."/>
            <person name="Zhang W."/>
            <person name="Zhang H."/>
        </authorList>
    </citation>
    <scope>NUCLEOTIDE SEQUENCE [LARGE SCALE GENOMIC DNA]</scope>
    <source>
        <strain evidence="2 4">DSM 21207</strain>
    </source>
</reference>
<dbReference type="EMBL" id="JXKG01000007">
    <property type="protein sequence ID" value="OJG15477.1"/>
    <property type="molecule type" value="Genomic_DNA"/>
</dbReference>
<keyword evidence="1" id="KW-0472">Membrane</keyword>
<dbReference type="NCBIfam" id="NF038277">
    <property type="entry name" value="accessory_MacP"/>
    <property type="match status" value="1"/>
</dbReference>
<dbReference type="OrthoDB" id="2193963at2"/>
<protein>
    <submittedName>
        <fullName evidence="2">Uncharacterized protein</fullName>
    </submittedName>
</protein>
<dbReference type="STRING" id="317010.RU96_GL002290"/>
<accession>A0A1L8R6U7</accession>
<proteinExistence type="predicted"/>
<reference evidence="3 5" key="2">
    <citation type="submission" date="2015-08" db="EMBL/GenBank/DDBJ databases">
        <title>Enterococcus genome sequence.</title>
        <authorList>
            <person name="Acedo J.Z."/>
            <person name="Vederas J.C."/>
        </authorList>
    </citation>
    <scope>NUCLEOTIDE SEQUENCE [LARGE SCALE GENOMIC DNA]</scope>
    <source>
        <strain evidence="3 5">49</strain>
    </source>
</reference>
<evidence type="ECO:0000256" key="1">
    <source>
        <dbReference type="SAM" id="Phobius"/>
    </source>
</evidence>
<dbReference type="Pfam" id="PF26336">
    <property type="entry name" value="MacP_activator"/>
    <property type="match status" value="1"/>
</dbReference>
<evidence type="ECO:0000313" key="3">
    <source>
        <dbReference type="EMBL" id="PAB01731.1"/>
    </source>
</evidence>
<dbReference type="AlphaFoldDB" id="A0A1L8R6U7"/>
<evidence type="ECO:0000313" key="4">
    <source>
        <dbReference type="Proteomes" id="UP000182835"/>
    </source>
</evidence>
<evidence type="ECO:0000313" key="2">
    <source>
        <dbReference type="EMBL" id="OJG15477.1"/>
    </source>
</evidence>
<dbReference type="InterPro" id="IPR047752">
    <property type="entry name" value="MacP"/>
</dbReference>
<dbReference type="Proteomes" id="UP000182835">
    <property type="component" value="Unassembled WGS sequence"/>
</dbReference>
<keyword evidence="5" id="KW-1185">Reference proteome</keyword>
<dbReference type="EMBL" id="LHUG01000002">
    <property type="protein sequence ID" value="PAB01731.1"/>
    <property type="molecule type" value="Genomic_DNA"/>
</dbReference>
<keyword evidence="1" id="KW-0812">Transmembrane</keyword>
<dbReference type="RefSeq" id="WP_071864631.1">
    <property type="nucleotide sequence ID" value="NZ_JBHLVQ010000022.1"/>
</dbReference>
<dbReference type="Proteomes" id="UP000216797">
    <property type="component" value="Unassembled WGS sequence"/>
</dbReference>
<organism evidence="2 4">
    <name type="scientific">Enterococcus canintestini</name>
    <dbReference type="NCBI Taxonomy" id="317010"/>
    <lineage>
        <taxon>Bacteria</taxon>
        <taxon>Bacillati</taxon>
        <taxon>Bacillota</taxon>
        <taxon>Bacilli</taxon>
        <taxon>Lactobacillales</taxon>
        <taxon>Enterococcaceae</taxon>
        <taxon>Enterococcus</taxon>
    </lineage>
</organism>
<name>A0A1L8R6U7_9ENTE</name>
<feature type="transmembrane region" description="Helical" evidence="1">
    <location>
        <begin position="76"/>
        <end position="100"/>
    </location>
</feature>